<organism evidence="6 7">
    <name type="scientific">Mucilaginibacter rubeus</name>
    <dbReference type="NCBI Taxonomy" id="2027860"/>
    <lineage>
        <taxon>Bacteria</taxon>
        <taxon>Pseudomonadati</taxon>
        <taxon>Bacteroidota</taxon>
        <taxon>Sphingobacteriia</taxon>
        <taxon>Sphingobacteriales</taxon>
        <taxon>Sphingobacteriaceae</taxon>
        <taxon>Mucilaginibacter</taxon>
    </lineage>
</organism>
<evidence type="ECO:0000259" key="5">
    <source>
        <dbReference type="PROSITE" id="PS50011"/>
    </source>
</evidence>
<dbReference type="Gene3D" id="1.50.10.10">
    <property type="match status" value="1"/>
</dbReference>
<keyword evidence="2" id="KW-0547">Nucleotide-binding</keyword>
<evidence type="ECO:0000256" key="4">
    <source>
        <dbReference type="ARBA" id="ARBA00022840"/>
    </source>
</evidence>
<keyword evidence="4" id="KW-0067">ATP-binding</keyword>
<dbReference type="PROSITE" id="PS50011">
    <property type="entry name" value="PROTEIN_KINASE_DOM"/>
    <property type="match status" value="1"/>
</dbReference>
<dbReference type="PANTHER" id="PTHR43289">
    <property type="entry name" value="MITOGEN-ACTIVATED PROTEIN KINASE KINASE KINASE 20-RELATED"/>
    <property type="match status" value="1"/>
</dbReference>
<dbReference type="Proteomes" id="UP000251402">
    <property type="component" value="Chromosome"/>
</dbReference>
<dbReference type="SUPFAM" id="SSF158745">
    <property type="entry name" value="LanC-like"/>
    <property type="match status" value="1"/>
</dbReference>
<dbReference type="InterPro" id="IPR007822">
    <property type="entry name" value="LANC-like"/>
</dbReference>
<dbReference type="InterPro" id="IPR011009">
    <property type="entry name" value="Kinase-like_dom_sf"/>
</dbReference>
<evidence type="ECO:0000256" key="1">
    <source>
        <dbReference type="ARBA" id="ARBA00022679"/>
    </source>
</evidence>
<dbReference type="InterPro" id="IPR000719">
    <property type="entry name" value="Prot_kinase_dom"/>
</dbReference>
<evidence type="ECO:0000256" key="3">
    <source>
        <dbReference type="ARBA" id="ARBA00022777"/>
    </source>
</evidence>
<dbReference type="KEGG" id="mrub:DEO27_020870"/>
<evidence type="ECO:0000313" key="6">
    <source>
        <dbReference type="EMBL" id="QEM12364.1"/>
    </source>
</evidence>
<feature type="domain" description="Protein kinase" evidence="5">
    <location>
        <begin position="191"/>
        <end position="459"/>
    </location>
</feature>
<dbReference type="InterPro" id="IPR057929">
    <property type="entry name" value="RamC_N"/>
</dbReference>
<evidence type="ECO:0000256" key="2">
    <source>
        <dbReference type="ARBA" id="ARBA00022741"/>
    </source>
</evidence>
<dbReference type="PANTHER" id="PTHR43289:SF6">
    <property type="entry name" value="SERINE_THREONINE-PROTEIN KINASE NEKL-3"/>
    <property type="match status" value="1"/>
</dbReference>
<dbReference type="GO" id="GO:0005524">
    <property type="term" value="F:ATP binding"/>
    <property type="evidence" value="ECO:0007669"/>
    <property type="project" value="UniProtKB-KW"/>
</dbReference>
<dbReference type="RefSeq" id="WP_112575086.1">
    <property type="nucleotide sequence ID" value="NZ_CP043450.1"/>
</dbReference>
<name>A0A5C1I3N2_9SPHI</name>
<dbReference type="Gene3D" id="1.10.510.10">
    <property type="entry name" value="Transferase(Phosphotransferase) domain 1"/>
    <property type="match status" value="1"/>
</dbReference>
<dbReference type="SUPFAM" id="SSF56112">
    <property type="entry name" value="Protein kinase-like (PK-like)"/>
    <property type="match status" value="1"/>
</dbReference>
<dbReference type="Pfam" id="PF00069">
    <property type="entry name" value="Pkinase"/>
    <property type="match status" value="1"/>
</dbReference>
<dbReference type="GO" id="GO:0031179">
    <property type="term" value="P:peptide modification"/>
    <property type="evidence" value="ECO:0007669"/>
    <property type="project" value="InterPro"/>
</dbReference>
<proteinExistence type="predicted"/>
<reference evidence="6" key="1">
    <citation type="submission" date="2019-08" db="EMBL/GenBank/DDBJ databases">
        <title>Comparative genome analysis confer to the adaptation heavy metal polluted environment.</title>
        <authorList>
            <person name="Li Y."/>
        </authorList>
    </citation>
    <scope>NUCLEOTIDE SEQUENCE [LARGE SCALE GENOMIC DNA]</scope>
    <source>
        <strain evidence="6">P1</strain>
    </source>
</reference>
<keyword evidence="1" id="KW-0808">Transferase</keyword>
<dbReference type="Pfam" id="PF05147">
    <property type="entry name" value="LANC_like"/>
    <property type="match status" value="1"/>
</dbReference>
<keyword evidence="7" id="KW-1185">Reference proteome</keyword>
<dbReference type="InterPro" id="IPR012341">
    <property type="entry name" value="6hp_glycosidase-like_sf"/>
</dbReference>
<dbReference type="GO" id="GO:0004674">
    <property type="term" value="F:protein serine/threonine kinase activity"/>
    <property type="evidence" value="ECO:0007669"/>
    <property type="project" value="TreeGrafter"/>
</dbReference>
<dbReference type="GO" id="GO:0005975">
    <property type="term" value="P:carbohydrate metabolic process"/>
    <property type="evidence" value="ECO:0007669"/>
    <property type="project" value="InterPro"/>
</dbReference>
<evidence type="ECO:0000313" key="7">
    <source>
        <dbReference type="Proteomes" id="UP000251402"/>
    </source>
</evidence>
<dbReference type="AlphaFoldDB" id="A0A5C1I3N2"/>
<sequence length="867" mass="94775">MKKQSEMINVVHHDAQLPVTKGYESFFTEHGLTFQSTGHYLTTGQPDPAARWVFHVPVIRQQMPELAGRLFPLLSALSLVFRVPANANVHGLILEGGLGNHETGKVLSVYPRSAENLSALAASLINAIGDLRGVAVPAAERLSNCLYVEYVQHQQLTSLSTGRNLAISEWPFNNFCPYPTVKTRKLIGKSYLIMAQLKRDTKGDVLKCLCLYPFWKINWCVLKEGKRNQCSDDHGRTVRDRLIWQQAAYEQLKNNVALPVVHQVFGSEGNDYLVMEYVEGLSLHEELKRLYNGRSWKNLEIGVKLQVTGYVLAVGRILGQFHSRGFLHRDLNPENFQVSAGQIVPLDLELAYDLIHDIPSPAFSLGTPGYMSPSQAASKKPEMADDIYGFGALLLRAFTGLAPTKFNPENRPALKEAISPLTGSRKLGELISACLNPDGRLRPVLIEVISAVKLYEAMLLTGGATDGPAGHSAKPLLSETIGKALASLLSPPTVDGRGYWLYHPGPGASGVANPVRMLQYNHSLFNGIPGTLLVISNALASGHANAGLVNIFNRNLAHTLDFSNHHDLPAGLANGGWGLATILVQSISAGTVFINPDHVAVIRRELSKTSEEINVESGLAGKALCLLTALDIPQLADLEKELHKTITAIVNRQQKDGSWVITGPDGKETARPTGFFSGISGIVYTLLRYVNRFDDGITAHAARKGADWLLGQRYTANAIGMWPVKAKSKLTDPWFGIGYAGIAACLIRAWQVFRHPPYRLAAEEILGSYPDGLHSNYQSAASGVAGIGQVMLDAYVVFKDVTWLDKAISIAGNLLNSAFREANGHIYWLEGSDTRPTAAWMNGSSGVLDFLIRLEQPERTGFPFKFN</sequence>
<accession>A0A5C1I3N2</accession>
<dbReference type="EMBL" id="CP043450">
    <property type="protein sequence ID" value="QEM12364.1"/>
    <property type="molecule type" value="Genomic_DNA"/>
</dbReference>
<protein>
    <submittedName>
        <fullName evidence="6">Protein kinase</fullName>
    </submittedName>
</protein>
<dbReference type="Pfam" id="PF25816">
    <property type="entry name" value="RamC_N"/>
    <property type="match status" value="1"/>
</dbReference>
<keyword evidence="3 6" id="KW-0418">Kinase</keyword>
<dbReference type="SMART" id="SM01260">
    <property type="entry name" value="LANC_like"/>
    <property type="match status" value="1"/>
</dbReference>
<gene>
    <name evidence="6" type="ORF">DEO27_020870</name>
</gene>
<dbReference type="SMART" id="SM00220">
    <property type="entry name" value="S_TKc"/>
    <property type="match status" value="1"/>
</dbReference>
<dbReference type="OrthoDB" id="9813021at2"/>